<dbReference type="PANTHER" id="PTHR43744">
    <property type="entry name" value="ABC TRANSPORTER PERMEASE PROTEIN MG189-RELATED-RELATED"/>
    <property type="match status" value="1"/>
</dbReference>
<evidence type="ECO:0000256" key="1">
    <source>
        <dbReference type="ARBA" id="ARBA00004651"/>
    </source>
</evidence>
<evidence type="ECO:0000256" key="3">
    <source>
        <dbReference type="ARBA" id="ARBA00022475"/>
    </source>
</evidence>
<dbReference type="CDD" id="cd06261">
    <property type="entry name" value="TM_PBP2"/>
    <property type="match status" value="1"/>
</dbReference>
<name>A0ABU7KW01_9ACTN</name>
<feature type="transmembrane region" description="Helical" evidence="7">
    <location>
        <begin position="118"/>
        <end position="139"/>
    </location>
</feature>
<feature type="transmembrane region" description="Helical" evidence="7">
    <location>
        <begin position="151"/>
        <end position="171"/>
    </location>
</feature>
<keyword evidence="6 7" id="KW-0472">Membrane</keyword>
<gene>
    <name evidence="9" type="ORF">Q8A49_21970</name>
</gene>
<sequence>MPARPTRARRAARLLDRGRPLTYLLLVILAAYALGPIVVMVFSALKTPAELSTNPMGLPADAAWDNFTTAWQSANMATGLANSAVIVSCTAVGVCLISGAAAYAMVRLDVPAPGAVTMYLLVVTSLPIQLFLVPLLSWWTRLGLYDTQFGLILIYWAIYSPFATLLLRSYLIAIPPDYEAAARMDGAGELTVFFRIVLPLIWPGLLTAGLVAGLQAYNEFLLAVTFLQDSEALPVSIALYSFQQGFTVNHALVAAAGLIMLLPMLAVFLVMQRRFVSGYASTGMAN</sequence>
<reference evidence="9 10" key="1">
    <citation type="submission" date="2023-07" db="EMBL/GenBank/DDBJ databases">
        <authorList>
            <person name="Girao M."/>
            <person name="Carvalho M.F."/>
        </authorList>
    </citation>
    <scope>NUCLEOTIDE SEQUENCE [LARGE SCALE GENOMIC DNA]</scope>
    <source>
        <strain evidence="9 10">66/93</strain>
    </source>
</reference>
<dbReference type="PANTHER" id="PTHR43744:SF12">
    <property type="entry name" value="ABC TRANSPORTER PERMEASE PROTEIN MG189-RELATED"/>
    <property type="match status" value="1"/>
</dbReference>
<protein>
    <submittedName>
        <fullName evidence="9">Carbohydrate ABC transporter permease</fullName>
    </submittedName>
</protein>
<keyword evidence="3" id="KW-1003">Cell membrane</keyword>
<dbReference type="Pfam" id="PF00528">
    <property type="entry name" value="BPD_transp_1"/>
    <property type="match status" value="1"/>
</dbReference>
<proteinExistence type="inferred from homology"/>
<evidence type="ECO:0000313" key="10">
    <source>
        <dbReference type="Proteomes" id="UP001348641"/>
    </source>
</evidence>
<feature type="domain" description="ABC transmembrane type-1" evidence="8">
    <location>
        <begin position="80"/>
        <end position="271"/>
    </location>
</feature>
<accession>A0ABU7KW01</accession>
<dbReference type="SUPFAM" id="SSF161098">
    <property type="entry name" value="MetI-like"/>
    <property type="match status" value="1"/>
</dbReference>
<keyword evidence="2 7" id="KW-0813">Transport</keyword>
<keyword evidence="4 7" id="KW-0812">Transmembrane</keyword>
<keyword evidence="5 7" id="KW-1133">Transmembrane helix</keyword>
<comment type="similarity">
    <text evidence="7">Belongs to the binding-protein-dependent transport system permease family.</text>
</comment>
<dbReference type="InterPro" id="IPR035906">
    <property type="entry name" value="MetI-like_sf"/>
</dbReference>
<evidence type="ECO:0000256" key="7">
    <source>
        <dbReference type="RuleBase" id="RU363032"/>
    </source>
</evidence>
<evidence type="ECO:0000256" key="5">
    <source>
        <dbReference type="ARBA" id="ARBA00022989"/>
    </source>
</evidence>
<dbReference type="PROSITE" id="PS50928">
    <property type="entry name" value="ABC_TM1"/>
    <property type="match status" value="1"/>
</dbReference>
<feature type="transmembrane region" description="Helical" evidence="7">
    <location>
        <begin position="251"/>
        <end position="271"/>
    </location>
</feature>
<dbReference type="Gene3D" id="1.10.3720.10">
    <property type="entry name" value="MetI-like"/>
    <property type="match status" value="1"/>
</dbReference>
<comment type="caution">
    <text evidence="9">The sequence shown here is derived from an EMBL/GenBank/DDBJ whole genome shotgun (WGS) entry which is preliminary data.</text>
</comment>
<evidence type="ECO:0000313" key="9">
    <source>
        <dbReference type="EMBL" id="MEE2053174.1"/>
    </source>
</evidence>
<dbReference type="RefSeq" id="WP_330160140.1">
    <property type="nucleotide sequence ID" value="NZ_BAAAJA010000008.1"/>
</dbReference>
<evidence type="ECO:0000256" key="4">
    <source>
        <dbReference type="ARBA" id="ARBA00022692"/>
    </source>
</evidence>
<dbReference type="EMBL" id="JAUUCC010000063">
    <property type="protein sequence ID" value="MEE2053174.1"/>
    <property type="molecule type" value="Genomic_DNA"/>
</dbReference>
<feature type="transmembrane region" description="Helical" evidence="7">
    <location>
        <begin position="21"/>
        <end position="45"/>
    </location>
</feature>
<organism evidence="9 10">
    <name type="scientific">Nocardiopsis tropica</name>
    <dbReference type="NCBI Taxonomy" id="109330"/>
    <lineage>
        <taxon>Bacteria</taxon>
        <taxon>Bacillati</taxon>
        <taxon>Actinomycetota</taxon>
        <taxon>Actinomycetes</taxon>
        <taxon>Streptosporangiales</taxon>
        <taxon>Nocardiopsidaceae</taxon>
        <taxon>Nocardiopsis</taxon>
    </lineage>
</organism>
<feature type="transmembrane region" description="Helical" evidence="7">
    <location>
        <begin position="192"/>
        <end position="217"/>
    </location>
</feature>
<evidence type="ECO:0000256" key="6">
    <source>
        <dbReference type="ARBA" id="ARBA00023136"/>
    </source>
</evidence>
<evidence type="ECO:0000259" key="8">
    <source>
        <dbReference type="PROSITE" id="PS50928"/>
    </source>
</evidence>
<feature type="transmembrane region" description="Helical" evidence="7">
    <location>
        <begin position="84"/>
        <end position="106"/>
    </location>
</feature>
<dbReference type="InterPro" id="IPR000515">
    <property type="entry name" value="MetI-like"/>
</dbReference>
<comment type="subcellular location">
    <subcellularLocation>
        <location evidence="1 7">Cell membrane</location>
        <topology evidence="1 7">Multi-pass membrane protein</topology>
    </subcellularLocation>
</comment>
<evidence type="ECO:0000256" key="2">
    <source>
        <dbReference type="ARBA" id="ARBA00022448"/>
    </source>
</evidence>
<dbReference type="Proteomes" id="UP001348641">
    <property type="component" value="Unassembled WGS sequence"/>
</dbReference>